<evidence type="ECO:0000313" key="5">
    <source>
        <dbReference type="Proteomes" id="UP000007494"/>
    </source>
</evidence>
<organism evidence="3 5">
    <name type="scientific">Neospora caninum (strain Liverpool)</name>
    <dbReference type="NCBI Taxonomy" id="572307"/>
    <lineage>
        <taxon>Eukaryota</taxon>
        <taxon>Sar</taxon>
        <taxon>Alveolata</taxon>
        <taxon>Apicomplexa</taxon>
        <taxon>Conoidasida</taxon>
        <taxon>Coccidia</taxon>
        <taxon>Eucoccidiorida</taxon>
        <taxon>Eimeriorina</taxon>
        <taxon>Sarcocystidae</taxon>
        <taxon>Neospora</taxon>
    </lineage>
</organism>
<feature type="signal peptide" evidence="2">
    <location>
        <begin position="1"/>
        <end position="31"/>
    </location>
</feature>
<dbReference type="OrthoDB" id="330737at2759"/>
<protein>
    <recommendedName>
        <fullName evidence="6">Transmembrane protein</fullName>
    </recommendedName>
</protein>
<reference evidence="4" key="4">
    <citation type="journal article" date="2015" name="PLoS ONE">
        <title>Comprehensive Evaluation of Toxoplasma gondii VEG and Neospora caninum LIV Genomes with Tachyzoite Stage Transcriptome and Proteome Defines Novel Transcript Features.</title>
        <authorList>
            <person name="Ramaprasad A."/>
            <person name="Mourier T."/>
            <person name="Naeem R."/>
            <person name="Malas T.B."/>
            <person name="Moussa E."/>
            <person name="Panigrahi A."/>
            <person name="Vermont S.J."/>
            <person name="Otto T.D."/>
            <person name="Wastling J."/>
            <person name="Pain A."/>
        </authorList>
    </citation>
    <scope>NUCLEOTIDE SEQUENCE</scope>
    <source>
        <strain evidence="4">Liverpool</strain>
    </source>
</reference>
<dbReference type="OMA" id="DHHIDAR"/>
<dbReference type="InParanoid" id="F0VDP5"/>
<reference evidence="3" key="2">
    <citation type="submission" date="2011-03" db="EMBL/GenBank/DDBJ databases">
        <title>Comparative genomics and transcriptomics of Neospora caninum and Toxoplasma gondii.</title>
        <authorList>
            <person name="Reid A.J."/>
            <person name="Sohal A."/>
            <person name="Harris D."/>
            <person name="Quail M."/>
            <person name="Sanders M."/>
            <person name="Berriman M."/>
            <person name="Wastling J.M."/>
            <person name="Pain A."/>
        </authorList>
    </citation>
    <scope>NUCLEOTIDE SEQUENCE</scope>
    <source>
        <strain evidence="3">Liverpool</strain>
    </source>
</reference>
<keyword evidence="5" id="KW-1185">Reference proteome</keyword>
<feature type="chain" id="PRO_5007655055" description="Transmembrane protein" evidence="2">
    <location>
        <begin position="32"/>
        <end position="626"/>
    </location>
</feature>
<keyword evidence="2" id="KW-0732">Signal</keyword>
<feature type="compositionally biased region" description="Pro residues" evidence="1">
    <location>
        <begin position="281"/>
        <end position="290"/>
    </location>
</feature>
<dbReference type="EMBL" id="FR823387">
    <property type="protein sequence ID" value="CBZ51838.1"/>
    <property type="molecule type" value="Genomic_DNA"/>
</dbReference>
<dbReference type="AlphaFoldDB" id="F0VDP5"/>
<feature type="compositionally biased region" description="Low complexity" evidence="1">
    <location>
        <begin position="217"/>
        <end position="280"/>
    </location>
</feature>
<dbReference type="VEuPathDB" id="ToxoDB:NCLIV_016300"/>
<evidence type="ECO:0000256" key="2">
    <source>
        <dbReference type="SAM" id="SignalP"/>
    </source>
</evidence>
<dbReference type="Proteomes" id="UP000007494">
    <property type="component" value="Chromosome VI"/>
</dbReference>
<dbReference type="eggNOG" id="ENOG502T2FB">
    <property type="taxonomic scope" value="Eukaryota"/>
</dbReference>
<reference evidence="5" key="3">
    <citation type="journal article" date="2012" name="PLoS Pathog.">
        <title>Comparative genomics of the apicomplexan parasites Toxoplasma gondii and Neospora caninum: Coccidia differing in host range and transmission strategy.</title>
        <authorList>
            <person name="Reid A.J."/>
            <person name="Vermont S.J."/>
            <person name="Cotton J.A."/>
            <person name="Harris D."/>
            <person name="Hill-Cawthorne G.A."/>
            <person name="Konen-Waisman S."/>
            <person name="Latham S.M."/>
            <person name="Mourier T."/>
            <person name="Norton R."/>
            <person name="Quail M.A."/>
            <person name="Sanders M."/>
            <person name="Shanmugam D."/>
            <person name="Sohal A."/>
            <person name="Wasmuth J.D."/>
            <person name="Brunk B."/>
            <person name="Grigg M.E."/>
            <person name="Howard J.C."/>
            <person name="Parkinson J."/>
            <person name="Roos D.S."/>
            <person name="Trees A.J."/>
            <person name="Berriman M."/>
            <person name="Pain A."/>
            <person name="Wastling J.M."/>
        </authorList>
    </citation>
    <scope>NUCLEOTIDE SEQUENCE [LARGE SCALE GENOMIC DNA]</scope>
    <source>
        <strain evidence="5">Liverpool</strain>
    </source>
</reference>
<evidence type="ECO:0000313" key="4">
    <source>
        <dbReference type="EMBL" id="CEL65796.1"/>
    </source>
</evidence>
<evidence type="ECO:0000256" key="1">
    <source>
        <dbReference type="SAM" id="MobiDB-lite"/>
    </source>
</evidence>
<accession>F0VDP5</accession>
<proteinExistence type="predicted"/>
<evidence type="ECO:0008006" key="6">
    <source>
        <dbReference type="Google" id="ProtNLM"/>
    </source>
</evidence>
<feature type="region of interest" description="Disordered" evidence="1">
    <location>
        <begin position="213"/>
        <end position="310"/>
    </location>
</feature>
<evidence type="ECO:0000313" key="3">
    <source>
        <dbReference type="EMBL" id="CBZ51838.1"/>
    </source>
</evidence>
<gene>
    <name evidence="4" type="ORF">BN1204_016300</name>
    <name evidence="3" type="ORF">NCLIV_016300</name>
</gene>
<reference evidence="3" key="1">
    <citation type="submission" date="2011-02" db="EMBL/GenBank/DDBJ databases">
        <authorList>
            <person name="Aslett M."/>
        </authorList>
    </citation>
    <scope>NUCLEOTIDE SEQUENCE</scope>
    <source>
        <strain evidence="3">Liverpool</strain>
    </source>
</reference>
<sequence>MALRIGFMAQRGPALFLLLTLWASVEMRAFAVSLVTQTSASPIYSRAGSQNGSILPTSLAHAATHTKPLACLRCLFPGGVRTPDASDSPLSSRTRKPSSHSCPLACRENGVRIPIVASPVALSHQLQCFIAPGLSAASRCVSHPSLKVGGALSSYVHTGVASSLSLNGAYLSHQQPRVFKLNGSPLLLSSPSPLSSSHLNSVAASDGRLAVSDGINSPGASASSPDGPQFPASAPSSPSAVGSGTSASVSPPTGSPSPSAAFSPFSNAASPSQYGASSAPLPAPAEPIYPTPLTADTSLTGRRMEIDPTGPLGQMQALLREGIYKAGPYIQDWPHNEERDVDMLVTKLDETAAISPGQKTVIQLPFRERDRMVRHMRATRSATIFLGYVDYREEGDVEIARPQENRSALAGSPPNSQGTKDDYMLIGYGAIAEPTEIHMLDKSGELGLRIMGRVKIVSVLEASELSFRVRVVPHKDESKRDGFVNPLVSRENIKALYSLYDRVNKMELHFRKLEGKMHQAHLVSLRPSLEDKVDEFINETSGATEQDIGEWVSFCAMDHHIDARARCWAMAQQDTELRLDVVRRSLEDKLRQLQAEVKRLKDQPGFRDPDDVKAPISEQMPLNIKL</sequence>
<name>F0VDP5_NEOCL</name>
<dbReference type="EMBL" id="LN714480">
    <property type="protein sequence ID" value="CEL65796.1"/>
    <property type="molecule type" value="Genomic_DNA"/>
</dbReference>
<dbReference type="GeneID" id="13444468"/>
<dbReference type="RefSeq" id="XP_003881871.1">
    <property type="nucleotide sequence ID" value="XM_003881822.1"/>
</dbReference>